<dbReference type="Gene3D" id="3.40.50.10490">
    <property type="entry name" value="Glucose-6-phosphate isomerase like protein, domain 1"/>
    <property type="match status" value="1"/>
</dbReference>
<evidence type="ECO:0000256" key="3">
    <source>
        <dbReference type="ARBA" id="ARBA00004496"/>
    </source>
</evidence>
<comment type="catalytic activity">
    <reaction evidence="1">
        <text>2 D-sedoheptulose 7-phosphate = D-glycero-alpha-D-manno-heptose 7-phosphate + D-glycero-beta-D-manno-heptose 7-phosphate</text>
        <dbReference type="Rhea" id="RHEA:27489"/>
        <dbReference type="ChEBI" id="CHEBI:57483"/>
        <dbReference type="ChEBI" id="CHEBI:60203"/>
        <dbReference type="ChEBI" id="CHEBI:60204"/>
        <dbReference type="EC" id="5.3.1.28"/>
    </reaction>
</comment>
<dbReference type="EMBL" id="UINC01005319">
    <property type="protein sequence ID" value="SVA20553.1"/>
    <property type="molecule type" value="Genomic_DNA"/>
</dbReference>
<dbReference type="AlphaFoldDB" id="A0A381U266"/>
<accession>A0A381U266</accession>
<keyword evidence="9" id="KW-0413">Isomerase</keyword>
<evidence type="ECO:0000256" key="4">
    <source>
        <dbReference type="ARBA" id="ARBA00009894"/>
    </source>
</evidence>
<reference evidence="12" key="1">
    <citation type="submission" date="2018-05" db="EMBL/GenBank/DDBJ databases">
        <authorList>
            <person name="Lanie J.A."/>
            <person name="Ng W.-L."/>
            <person name="Kazmierczak K.M."/>
            <person name="Andrzejewski T.M."/>
            <person name="Davidsen T.M."/>
            <person name="Wayne K.J."/>
            <person name="Tettelin H."/>
            <person name="Glass J.I."/>
            <person name="Rusch D."/>
            <person name="Podicherti R."/>
            <person name="Tsui H.-C.T."/>
            <person name="Winkler M.E."/>
        </authorList>
    </citation>
    <scope>NUCLEOTIDE SEQUENCE</scope>
</reference>
<dbReference type="Pfam" id="PF13580">
    <property type="entry name" value="SIS_2"/>
    <property type="match status" value="1"/>
</dbReference>
<dbReference type="GO" id="GO:0008968">
    <property type="term" value="F:D-sedoheptulose 7-phosphate isomerase activity"/>
    <property type="evidence" value="ECO:0007669"/>
    <property type="project" value="InterPro"/>
</dbReference>
<dbReference type="GO" id="GO:0046872">
    <property type="term" value="F:metal ion binding"/>
    <property type="evidence" value="ECO:0007669"/>
    <property type="project" value="UniProtKB-KW"/>
</dbReference>
<evidence type="ECO:0000256" key="8">
    <source>
        <dbReference type="ARBA" id="ARBA00022833"/>
    </source>
</evidence>
<dbReference type="InterPro" id="IPR046348">
    <property type="entry name" value="SIS_dom_sf"/>
</dbReference>
<evidence type="ECO:0000256" key="5">
    <source>
        <dbReference type="ARBA" id="ARBA00012580"/>
    </source>
</evidence>
<evidence type="ECO:0000313" key="12">
    <source>
        <dbReference type="EMBL" id="SVA20553.1"/>
    </source>
</evidence>
<evidence type="ECO:0000256" key="1">
    <source>
        <dbReference type="ARBA" id="ARBA00000348"/>
    </source>
</evidence>
<dbReference type="InterPro" id="IPR004515">
    <property type="entry name" value="Phosphoheptose_Isoase"/>
</dbReference>
<comment type="subcellular location">
    <subcellularLocation>
        <location evidence="3">Cytoplasm</location>
    </subcellularLocation>
</comment>
<comment type="cofactor">
    <cofactor evidence="2">
        <name>Zn(2+)</name>
        <dbReference type="ChEBI" id="CHEBI:29105"/>
    </cofactor>
</comment>
<keyword evidence="8" id="KW-0862">Zinc</keyword>
<dbReference type="GO" id="GO:0005737">
    <property type="term" value="C:cytoplasm"/>
    <property type="evidence" value="ECO:0007669"/>
    <property type="project" value="UniProtKB-SubCell"/>
</dbReference>
<dbReference type="SUPFAM" id="SSF53697">
    <property type="entry name" value="SIS domain"/>
    <property type="match status" value="1"/>
</dbReference>
<proteinExistence type="inferred from homology"/>
<dbReference type="PROSITE" id="PS51464">
    <property type="entry name" value="SIS"/>
    <property type="match status" value="1"/>
</dbReference>
<evidence type="ECO:0000256" key="9">
    <source>
        <dbReference type="ARBA" id="ARBA00023235"/>
    </source>
</evidence>
<keyword evidence="6" id="KW-0963">Cytoplasm</keyword>
<protein>
    <recommendedName>
        <fullName evidence="5">D-sedoheptulose-7-phosphate isomerase</fullName>
        <ecNumber evidence="5">5.3.1.28</ecNumber>
    </recommendedName>
</protein>
<dbReference type="HAMAP" id="MF_00067">
    <property type="entry name" value="GmhA"/>
    <property type="match status" value="1"/>
</dbReference>
<sequence length="197" mass="21100">MEDVLTKARAQIVNELISHVIRAHQKFLSLDQTPLLKAAQVIHDAFIRENKLLLFGNGGSASDAQHVAAEFVGRFMRDRNALPAIALTADTSVVTAVANDYGYEHVFARQIEALGRAGDVVIGISTSGESSNVLAAFKVATQRGLTCIGLTGLDGGVIGQAADIHIVAPDDSVPCVQELHRTILHIICQLVEQDQEP</sequence>
<evidence type="ECO:0000256" key="6">
    <source>
        <dbReference type="ARBA" id="ARBA00022490"/>
    </source>
</evidence>
<dbReference type="GO" id="GO:1901135">
    <property type="term" value="P:carbohydrate derivative metabolic process"/>
    <property type="evidence" value="ECO:0007669"/>
    <property type="project" value="InterPro"/>
</dbReference>
<keyword evidence="7" id="KW-0479">Metal-binding</keyword>
<dbReference type="InterPro" id="IPR001347">
    <property type="entry name" value="SIS_dom"/>
</dbReference>
<dbReference type="EC" id="5.3.1.28" evidence="5"/>
<gene>
    <name evidence="12" type="ORF">METZ01_LOCUS73407</name>
</gene>
<dbReference type="CDD" id="cd05006">
    <property type="entry name" value="SIS_GmhA"/>
    <property type="match status" value="1"/>
</dbReference>
<name>A0A381U266_9ZZZZ</name>
<dbReference type="InterPro" id="IPR035461">
    <property type="entry name" value="GmhA/DiaA"/>
</dbReference>
<dbReference type="PANTHER" id="PTHR30390">
    <property type="entry name" value="SEDOHEPTULOSE 7-PHOSPHATE ISOMERASE / DNAA INITIATOR-ASSOCIATING FACTOR FOR REPLICATION INITIATION"/>
    <property type="match status" value="1"/>
</dbReference>
<evidence type="ECO:0000259" key="11">
    <source>
        <dbReference type="PROSITE" id="PS51464"/>
    </source>
</evidence>
<dbReference type="GO" id="GO:0097367">
    <property type="term" value="F:carbohydrate derivative binding"/>
    <property type="evidence" value="ECO:0007669"/>
    <property type="project" value="InterPro"/>
</dbReference>
<feature type="domain" description="SIS" evidence="11">
    <location>
        <begin position="42"/>
        <end position="197"/>
    </location>
</feature>
<organism evidence="12">
    <name type="scientific">marine metagenome</name>
    <dbReference type="NCBI Taxonomy" id="408172"/>
    <lineage>
        <taxon>unclassified sequences</taxon>
        <taxon>metagenomes</taxon>
        <taxon>ecological metagenomes</taxon>
    </lineage>
</organism>
<keyword evidence="10" id="KW-0119">Carbohydrate metabolism</keyword>
<evidence type="ECO:0000256" key="2">
    <source>
        <dbReference type="ARBA" id="ARBA00001947"/>
    </source>
</evidence>
<evidence type="ECO:0000256" key="7">
    <source>
        <dbReference type="ARBA" id="ARBA00022723"/>
    </source>
</evidence>
<dbReference type="InterPro" id="IPR050099">
    <property type="entry name" value="SIS_GmhA/DiaA_subfam"/>
</dbReference>
<evidence type="ECO:0000256" key="10">
    <source>
        <dbReference type="ARBA" id="ARBA00023277"/>
    </source>
</evidence>
<comment type="similarity">
    <text evidence="4">Belongs to the SIS family. GmhA subfamily.</text>
</comment>